<comment type="cofactor">
    <cofactor evidence="1 8">
        <name>heme</name>
        <dbReference type="ChEBI" id="CHEBI:30413"/>
    </cofactor>
</comment>
<keyword evidence="5 8" id="KW-0408">Iron</keyword>
<reference evidence="10" key="1">
    <citation type="submission" date="2020-10" db="EMBL/GenBank/DDBJ databases">
        <authorList>
            <person name="Kusch S."/>
        </authorList>
    </citation>
    <scope>NUCLEOTIDE SEQUENCE</scope>
    <source>
        <strain evidence="10">SwB9</strain>
    </source>
</reference>
<evidence type="ECO:0000313" key="11">
    <source>
        <dbReference type="Proteomes" id="UP000624404"/>
    </source>
</evidence>
<sequence>MLEILINLLVEYKAVIVVCLLPFACWKYYQAFSPKLRKLDVPSIDGVPSLYGTEFCTSIFEGTRKFPDQVFKLNTSNYETVIIPARFIDELKSAPESAISLGMELYERQLGRYTLIGTVGRDHRFVNAIRQDLNRNLAATLPSLLAEVEYATQASVGPVHAWKPVPIYSTSLRIVALLTGRVFVGLPLSRSEAWVKTSVELTVDTFVAAFALWKIHWTLRPVVAWLMPQIWRIHRRNRHAGALLKPYLEQRLQNMQNQDFKKPVDMLQFFVDNMPNHDPHYQAMLQSAINVAAIHTTSMNVTNTLYDLAARPEYVKPLREELDSVLSKCDGILDKNALVKMRKMDSFLRESQRINPPGVVSMSRKVESDTILSDGTLLPKGCLIACDSWSSTRDPDLWDDPEKFDGFRFEKLRDIPGNESKYQFVTTGPRNMAFGHGAHSCPGRFFVANEIKILMAYIIRNYDIKLKDGEERPKNFYNNIMILPDHNAELLFRSRDPKSV</sequence>
<accession>A0A8H2ZNY9</accession>
<evidence type="ECO:0000256" key="6">
    <source>
        <dbReference type="ARBA" id="ARBA00023026"/>
    </source>
</evidence>
<dbReference type="PANTHER" id="PTHR46206">
    <property type="entry name" value="CYTOCHROME P450"/>
    <property type="match status" value="1"/>
</dbReference>
<dbReference type="Pfam" id="PF00067">
    <property type="entry name" value="p450"/>
    <property type="match status" value="1"/>
</dbReference>
<dbReference type="PRINTS" id="PR00465">
    <property type="entry name" value="EP450IV"/>
</dbReference>
<evidence type="ECO:0000256" key="5">
    <source>
        <dbReference type="ARBA" id="ARBA00023004"/>
    </source>
</evidence>
<dbReference type="PROSITE" id="PS00086">
    <property type="entry name" value="CYTOCHROME_P450"/>
    <property type="match status" value="1"/>
</dbReference>
<comment type="similarity">
    <text evidence="2 9">Belongs to the cytochrome P450 family.</text>
</comment>
<comment type="caution">
    <text evidence="10">The sequence shown here is derived from an EMBL/GenBank/DDBJ whole genome shotgun (WGS) entry which is preliminary data.</text>
</comment>
<dbReference type="InterPro" id="IPR017972">
    <property type="entry name" value="Cyt_P450_CS"/>
</dbReference>
<dbReference type="SUPFAM" id="SSF48264">
    <property type="entry name" value="Cytochrome P450"/>
    <property type="match status" value="1"/>
</dbReference>
<dbReference type="EMBL" id="CAJHIA010000017">
    <property type="protein sequence ID" value="CAD6446132.1"/>
    <property type="molecule type" value="Genomic_DNA"/>
</dbReference>
<evidence type="ECO:0000256" key="7">
    <source>
        <dbReference type="ARBA" id="ARBA00023033"/>
    </source>
</evidence>
<dbReference type="GO" id="GO:0020037">
    <property type="term" value="F:heme binding"/>
    <property type="evidence" value="ECO:0007669"/>
    <property type="project" value="InterPro"/>
</dbReference>
<dbReference type="AlphaFoldDB" id="A0A8H2ZNY9"/>
<name>A0A8H2ZNY9_9HELO</name>
<keyword evidence="7 9" id="KW-0503">Monooxygenase</keyword>
<evidence type="ECO:0000313" key="10">
    <source>
        <dbReference type="EMBL" id="CAD6446132.1"/>
    </source>
</evidence>
<protein>
    <submittedName>
        <fullName evidence="10">7615435c-f8b0-4d97-b05e-86868eac4630</fullName>
    </submittedName>
</protein>
<evidence type="ECO:0000256" key="2">
    <source>
        <dbReference type="ARBA" id="ARBA00010617"/>
    </source>
</evidence>
<keyword evidence="3 8" id="KW-0479">Metal-binding</keyword>
<keyword evidence="6" id="KW-0843">Virulence</keyword>
<organism evidence="10 11">
    <name type="scientific">Sclerotinia trifoliorum</name>
    <dbReference type="NCBI Taxonomy" id="28548"/>
    <lineage>
        <taxon>Eukaryota</taxon>
        <taxon>Fungi</taxon>
        <taxon>Dikarya</taxon>
        <taxon>Ascomycota</taxon>
        <taxon>Pezizomycotina</taxon>
        <taxon>Leotiomycetes</taxon>
        <taxon>Helotiales</taxon>
        <taxon>Sclerotiniaceae</taxon>
        <taxon>Sclerotinia</taxon>
    </lineage>
</organism>
<dbReference type="InterPro" id="IPR001128">
    <property type="entry name" value="Cyt_P450"/>
</dbReference>
<evidence type="ECO:0000256" key="4">
    <source>
        <dbReference type="ARBA" id="ARBA00023002"/>
    </source>
</evidence>
<dbReference type="GO" id="GO:0005506">
    <property type="term" value="F:iron ion binding"/>
    <property type="evidence" value="ECO:0007669"/>
    <property type="project" value="InterPro"/>
</dbReference>
<dbReference type="Proteomes" id="UP000624404">
    <property type="component" value="Unassembled WGS sequence"/>
</dbReference>
<dbReference type="InterPro" id="IPR002403">
    <property type="entry name" value="Cyt_P450_E_grp-IV"/>
</dbReference>
<evidence type="ECO:0000256" key="9">
    <source>
        <dbReference type="RuleBase" id="RU000461"/>
    </source>
</evidence>
<evidence type="ECO:0000256" key="1">
    <source>
        <dbReference type="ARBA" id="ARBA00001971"/>
    </source>
</evidence>
<proteinExistence type="inferred from homology"/>
<keyword evidence="4 9" id="KW-0560">Oxidoreductase</keyword>
<feature type="binding site" description="axial binding residue" evidence="8">
    <location>
        <position position="441"/>
    </location>
    <ligand>
        <name>heme</name>
        <dbReference type="ChEBI" id="CHEBI:30413"/>
    </ligand>
    <ligandPart>
        <name>Fe</name>
        <dbReference type="ChEBI" id="CHEBI:18248"/>
    </ligandPart>
</feature>
<dbReference type="CDD" id="cd11041">
    <property type="entry name" value="CYP503A1-like"/>
    <property type="match status" value="1"/>
</dbReference>
<dbReference type="PANTHER" id="PTHR46206:SF6">
    <property type="entry name" value="CYTOCHROME P450 MONOOXYGENASE AN1598-RELATED"/>
    <property type="match status" value="1"/>
</dbReference>
<gene>
    <name evidence="10" type="ORF">SCLTRI_LOCUS5845</name>
</gene>
<dbReference type="Gene3D" id="1.10.630.10">
    <property type="entry name" value="Cytochrome P450"/>
    <property type="match status" value="1"/>
</dbReference>
<dbReference type="InterPro" id="IPR036396">
    <property type="entry name" value="Cyt_P450_sf"/>
</dbReference>
<dbReference type="OrthoDB" id="1844152at2759"/>
<evidence type="ECO:0000256" key="8">
    <source>
        <dbReference type="PIRSR" id="PIRSR602403-1"/>
    </source>
</evidence>
<dbReference type="GO" id="GO:0016705">
    <property type="term" value="F:oxidoreductase activity, acting on paired donors, with incorporation or reduction of molecular oxygen"/>
    <property type="evidence" value="ECO:0007669"/>
    <property type="project" value="InterPro"/>
</dbReference>
<keyword evidence="11" id="KW-1185">Reference proteome</keyword>
<evidence type="ECO:0000256" key="3">
    <source>
        <dbReference type="ARBA" id="ARBA00022723"/>
    </source>
</evidence>
<dbReference type="GO" id="GO:0004497">
    <property type="term" value="F:monooxygenase activity"/>
    <property type="evidence" value="ECO:0007669"/>
    <property type="project" value="UniProtKB-KW"/>
</dbReference>
<keyword evidence="8 9" id="KW-0349">Heme</keyword>